<evidence type="ECO:0000256" key="1">
    <source>
        <dbReference type="SAM" id="MobiDB-lite"/>
    </source>
</evidence>
<proteinExistence type="predicted"/>
<dbReference type="Proteomes" id="UP001178507">
    <property type="component" value="Unassembled WGS sequence"/>
</dbReference>
<evidence type="ECO:0000313" key="2">
    <source>
        <dbReference type="EMBL" id="CAJ1400641.1"/>
    </source>
</evidence>
<feature type="region of interest" description="Disordered" evidence="1">
    <location>
        <begin position="69"/>
        <end position="103"/>
    </location>
</feature>
<dbReference type="AlphaFoldDB" id="A0AA36NES1"/>
<reference evidence="2" key="1">
    <citation type="submission" date="2023-08" db="EMBL/GenBank/DDBJ databases">
        <authorList>
            <person name="Chen Y."/>
            <person name="Shah S."/>
            <person name="Dougan E. K."/>
            <person name="Thang M."/>
            <person name="Chan C."/>
        </authorList>
    </citation>
    <scope>NUCLEOTIDE SEQUENCE</scope>
</reference>
<dbReference type="EMBL" id="CAUJNA010003380">
    <property type="protein sequence ID" value="CAJ1400641.1"/>
    <property type="molecule type" value="Genomic_DNA"/>
</dbReference>
<organism evidence="2 3">
    <name type="scientific">Effrenium voratum</name>
    <dbReference type="NCBI Taxonomy" id="2562239"/>
    <lineage>
        <taxon>Eukaryota</taxon>
        <taxon>Sar</taxon>
        <taxon>Alveolata</taxon>
        <taxon>Dinophyceae</taxon>
        <taxon>Suessiales</taxon>
        <taxon>Symbiodiniaceae</taxon>
        <taxon>Effrenium</taxon>
    </lineage>
</organism>
<comment type="caution">
    <text evidence="2">The sequence shown here is derived from an EMBL/GenBank/DDBJ whole genome shotgun (WGS) entry which is preliminary data.</text>
</comment>
<gene>
    <name evidence="2" type="ORF">EVOR1521_LOCUS23946</name>
</gene>
<evidence type="ECO:0000313" key="3">
    <source>
        <dbReference type="Proteomes" id="UP001178507"/>
    </source>
</evidence>
<sequence>MGSVKALKASRPFHSLSASLPCAAFLNVQVLKTAENGDRQWHSTKLMHATSCCGTDFEPTTHCNREVVLSTASRAHPGEGDHSGHGSATGDIADTPSRDLLLR</sequence>
<name>A0AA36NES1_9DINO</name>
<protein>
    <submittedName>
        <fullName evidence="2">Uncharacterized protein</fullName>
    </submittedName>
</protein>
<accession>A0AA36NES1</accession>
<keyword evidence="3" id="KW-1185">Reference proteome</keyword>